<gene>
    <name evidence="2" type="ordered locus">Mrad2831_5210</name>
</gene>
<evidence type="ECO:0000256" key="1">
    <source>
        <dbReference type="SAM" id="MobiDB-lite"/>
    </source>
</evidence>
<feature type="compositionally biased region" description="Basic residues" evidence="1">
    <location>
        <begin position="15"/>
        <end position="29"/>
    </location>
</feature>
<protein>
    <submittedName>
        <fullName evidence="2">Uncharacterized protein</fullName>
    </submittedName>
</protein>
<dbReference type="KEGG" id="mrd:Mrad2831_5210"/>
<dbReference type="STRING" id="426355.Mrad2831_5210"/>
<proteinExistence type="predicted"/>
<organism evidence="2 3">
    <name type="scientific">Methylobacterium radiotolerans (strain ATCC 27329 / DSM 1819 / JCM 2831 / NBRC 15690 / NCIMB 10815 / 0-1)</name>
    <dbReference type="NCBI Taxonomy" id="426355"/>
    <lineage>
        <taxon>Bacteria</taxon>
        <taxon>Pseudomonadati</taxon>
        <taxon>Pseudomonadota</taxon>
        <taxon>Alphaproteobacteria</taxon>
        <taxon>Hyphomicrobiales</taxon>
        <taxon>Methylobacteriaceae</taxon>
        <taxon>Methylobacterium</taxon>
    </lineage>
</organism>
<dbReference type="Proteomes" id="UP000006589">
    <property type="component" value="Chromosome"/>
</dbReference>
<evidence type="ECO:0000313" key="3">
    <source>
        <dbReference type="Proteomes" id="UP000006589"/>
    </source>
</evidence>
<sequence>MAVPFLQTPTLSPTRSRHRPSLPVRRHRPPAGAGGSGRSPRRRTSPGGGVQRGEADTHLTREVFEAELQVIERYGLLVDWKVFDLSWEMLLARNEARREIDPSHYQPEYVLRLAYEAFRASGAWWRSLPTDQVELIEP</sequence>
<dbReference type="AlphaFoldDB" id="B1LWA4"/>
<dbReference type="HOGENOM" id="CLU_1852889_0_0_5"/>
<accession>B1LWA4</accession>
<reference evidence="2 3" key="1">
    <citation type="submission" date="2008-03" db="EMBL/GenBank/DDBJ databases">
        <title>Complete sequence of chromosome of Methylobacterium radiotolerans JCM 2831.</title>
        <authorList>
            <consortium name="US DOE Joint Genome Institute"/>
            <person name="Copeland A."/>
            <person name="Lucas S."/>
            <person name="Lapidus A."/>
            <person name="Glavina del Rio T."/>
            <person name="Dalin E."/>
            <person name="Tice H."/>
            <person name="Bruce D."/>
            <person name="Goodwin L."/>
            <person name="Pitluck S."/>
            <person name="Kiss H."/>
            <person name="Brettin T."/>
            <person name="Detter J.C."/>
            <person name="Han C."/>
            <person name="Kuske C.R."/>
            <person name="Schmutz J."/>
            <person name="Larimer F."/>
            <person name="Land M."/>
            <person name="Hauser L."/>
            <person name="Kyrpides N."/>
            <person name="Mikhailova N."/>
            <person name="Marx C.J."/>
            <person name="Richardson P."/>
        </authorList>
    </citation>
    <scope>NUCLEOTIDE SEQUENCE [LARGE SCALE GENOMIC DNA]</scope>
    <source>
        <strain evidence="3">ATCC 27329 / DSM 1819 / JCM 2831 / NBRC 15690 / NCIMB 10815 / 0-1</strain>
    </source>
</reference>
<feature type="region of interest" description="Disordered" evidence="1">
    <location>
        <begin position="1"/>
        <end position="58"/>
    </location>
</feature>
<name>B1LWA4_METRJ</name>
<evidence type="ECO:0000313" key="2">
    <source>
        <dbReference type="EMBL" id="ACB27167.1"/>
    </source>
</evidence>
<dbReference type="EMBL" id="CP001001">
    <property type="protein sequence ID" value="ACB27167.1"/>
    <property type="molecule type" value="Genomic_DNA"/>
</dbReference>